<keyword evidence="3" id="KW-1185">Reference proteome</keyword>
<protein>
    <submittedName>
        <fullName evidence="2">RBM43 protein</fullName>
    </submittedName>
</protein>
<proteinExistence type="predicted"/>
<dbReference type="PANTHER" id="PTHR15225:SF8">
    <property type="entry name" value="RNA-BINDING PROTEIN 43"/>
    <property type="match status" value="1"/>
</dbReference>
<evidence type="ECO:0000256" key="1">
    <source>
        <dbReference type="SAM" id="MobiDB-lite"/>
    </source>
</evidence>
<dbReference type="Proteomes" id="UP000611227">
    <property type="component" value="Unassembled WGS sequence"/>
</dbReference>
<organism evidence="2 3">
    <name type="scientific">Ramphastos sulfuratus</name>
    <dbReference type="NCBI Taxonomy" id="322582"/>
    <lineage>
        <taxon>Eukaryota</taxon>
        <taxon>Metazoa</taxon>
        <taxon>Chordata</taxon>
        <taxon>Craniata</taxon>
        <taxon>Vertebrata</taxon>
        <taxon>Euteleostomi</taxon>
        <taxon>Archelosauria</taxon>
        <taxon>Archosauria</taxon>
        <taxon>Dinosauria</taxon>
        <taxon>Saurischia</taxon>
        <taxon>Theropoda</taxon>
        <taxon>Coelurosauria</taxon>
        <taxon>Aves</taxon>
        <taxon>Neognathae</taxon>
        <taxon>Neoaves</taxon>
        <taxon>Telluraves</taxon>
        <taxon>Coraciimorphae</taxon>
        <taxon>Piciformes</taxon>
        <taxon>Ramphastidae</taxon>
        <taxon>Ramphastos</taxon>
    </lineage>
</organism>
<sequence length="239" mass="27279">QVFSSVTSVLNMSVFKEHFVLEDLLQEIKRRSTALSFGPLQSSGLISVRGSFPEIKLLRDFLLLKAKCLSEEDRRGESQSQQRPRRRLQQQQLKRELSSSVHDTDGERQMVVLDTDVYHYMKAFSPWTLQGSADVAISDVTDGDTTTLYIESAGPRSGVGQISRIREQIEGHSAKLYSALRKERISFKEHTRAEKERYQQLCGHLKHHFPHVLIIHYDTHIDVIGSPSEILQFTKVVSS</sequence>
<comment type="caution">
    <text evidence="2">The sequence shown here is derived from an EMBL/GenBank/DDBJ whole genome shotgun (WGS) entry which is preliminary data.</text>
</comment>
<feature type="region of interest" description="Disordered" evidence="1">
    <location>
        <begin position="73"/>
        <end position="102"/>
    </location>
</feature>
<name>A0A852C705_9PICI</name>
<dbReference type="PANTHER" id="PTHR15225">
    <property type="entry name" value="INTERFERON-INDUCED PROTEIN 35/NMI N-MYC/STAT INTERACTING PROTEIN"/>
    <property type="match status" value="1"/>
</dbReference>
<feature type="compositionally biased region" description="Basic and acidic residues" evidence="1">
    <location>
        <begin position="93"/>
        <end position="102"/>
    </location>
</feature>
<gene>
    <name evidence="2" type="primary">Rbm43</name>
    <name evidence="2" type="ORF">RAMSUL_R06816</name>
</gene>
<evidence type="ECO:0000313" key="3">
    <source>
        <dbReference type="Proteomes" id="UP000611227"/>
    </source>
</evidence>
<accession>A0A852C705</accession>
<feature type="non-terminal residue" evidence="2">
    <location>
        <position position="1"/>
    </location>
</feature>
<reference evidence="2" key="1">
    <citation type="submission" date="2019-09" db="EMBL/GenBank/DDBJ databases">
        <title>Bird 10,000 Genomes (B10K) Project - Family phase.</title>
        <authorList>
            <person name="Zhang G."/>
        </authorList>
    </citation>
    <scope>NUCLEOTIDE SEQUENCE</scope>
    <source>
        <strain evidence="2">B10K-DU-001-30</strain>
        <tissue evidence="2">Muscle</tissue>
    </source>
</reference>
<evidence type="ECO:0000313" key="2">
    <source>
        <dbReference type="EMBL" id="NXP75270.1"/>
    </source>
</evidence>
<dbReference type="AlphaFoldDB" id="A0A852C705"/>
<dbReference type="EMBL" id="WBNM01019303">
    <property type="protein sequence ID" value="NXP75270.1"/>
    <property type="molecule type" value="Genomic_DNA"/>
</dbReference>
<feature type="non-terminal residue" evidence="2">
    <location>
        <position position="239"/>
    </location>
</feature>